<keyword evidence="6" id="KW-1185">Reference proteome</keyword>
<evidence type="ECO:0000256" key="1">
    <source>
        <dbReference type="ARBA" id="ARBA00004123"/>
    </source>
</evidence>
<evidence type="ECO:0000256" key="3">
    <source>
        <dbReference type="SAM" id="MobiDB-lite"/>
    </source>
</evidence>
<dbReference type="AlphaFoldDB" id="A0AAQ3L2N9"/>
<dbReference type="InterPro" id="IPR044867">
    <property type="entry name" value="DEUBAD_dom"/>
</dbReference>
<evidence type="ECO:0000256" key="2">
    <source>
        <dbReference type="ARBA" id="ARBA00023242"/>
    </source>
</evidence>
<dbReference type="PROSITE" id="PS51916">
    <property type="entry name" value="DEUBAD"/>
    <property type="match status" value="1"/>
</dbReference>
<dbReference type="InterPro" id="IPR024867">
    <property type="entry name" value="NFRKB"/>
</dbReference>
<evidence type="ECO:0000259" key="4">
    <source>
        <dbReference type="PROSITE" id="PS51916"/>
    </source>
</evidence>
<feature type="domain" description="DEUBAD" evidence="4">
    <location>
        <begin position="68"/>
        <end position="181"/>
    </location>
</feature>
<gene>
    <name evidence="5" type="ORF">Cni_G28257</name>
</gene>
<dbReference type="Proteomes" id="UP001327560">
    <property type="component" value="Chromosome 9"/>
</dbReference>
<dbReference type="PANTHER" id="PTHR13052">
    <property type="entry name" value="NFRKB-RELATED"/>
    <property type="match status" value="1"/>
</dbReference>
<dbReference type="GO" id="GO:0031011">
    <property type="term" value="C:Ino80 complex"/>
    <property type="evidence" value="ECO:0007669"/>
    <property type="project" value="InterPro"/>
</dbReference>
<protein>
    <recommendedName>
        <fullName evidence="4">DEUBAD domain-containing protein</fullName>
    </recommendedName>
</protein>
<dbReference type="EMBL" id="CP136898">
    <property type="protein sequence ID" value="WOL19459.1"/>
    <property type="molecule type" value="Genomic_DNA"/>
</dbReference>
<evidence type="ECO:0000313" key="5">
    <source>
        <dbReference type="EMBL" id="WOL19459.1"/>
    </source>
</evidence>
<evidence type="ECO:0000313" key="6">
    <source>
        <dbReference type="Proteomes" id="UP001327560"/>
    </source>
</evidence>
<feature type="region of interest" description="Disordered" evidence="3">
    <location>
        <begin position="1"/>
        <end position="26"/>
    </location>
</feature>
<name>A0AAQ3L2N9_9LILI</name>
<dbReference type="PANTHER" id="PTHR13052:SF3">
    <property type="entry name" value="NUCLEAR FACTOR RELATED TO KAPPA-B-BINDING PROTEIN"/>
    <property type="match status" value="1"/>
</dbReference>
<proteinExistence type="predicted"/>
<comment type="subcellular location">
    <subcellularLocation>
        <location evidence="1">Nucleus</location>
    </subcellularLocation>
</comment>
<keyword evidence="2" id="KW-0539">Nucleus</keyword>
<dbReference type="CDD" id="cd21865">
    <property type="entry name" value="DEUBAD_NFRKB"/>
    <property type="match status" value="1"/>
</dbReference>
<organism evidence="5 6">
    <name type="scientific">Canna indica</name>
    <name type="common">Indian-shot</name>
    <dbReference type="NCBI Taxonomy" id="4628"/>
    <lineage>
        <taxon>Eukaryota</taxon>
        <taxon>Viridiplantae</taxon>
        <taxon>Streptophyta</taxon>
        <taxon>Embryophyta</taxon>
        <taxon>Tracheophyta</taxon>
        <taxon>Spermatophyta</taxon>
        <taxon>Magnoliopsida</taxon>
        <taxon>Liliopsida</taxon>
        <taxon>Zingiberales</taxon>
        <taxon>Cannaceae</taxon>
        <taxon>Canna</taxon>
    </lineage>
</organism>
<sequence length="580" mass="66414">MGITKITPRGLGRNFHSEQSSSVQPHNEFVLEEKLPVEKVPGYGSDDSGVAEVGCEYAIVGGQRCSIPYELYDLPDLKKILSLETWNCHLTEDERFSLVALLPDIDQETFWLTMQELLTGAHMFFGSPLKKFYNQLKGGIYSPQVTSLREDLQIFRKSEYYHNLRSYHENLCLTFFEMKRIWDKCQQSNGVQERVQIWNCRKKQKPIFLVDLNAFPGEGILKKEERNEETQPLSKKIKCKNGSNDLEVVSNGQVCNDTRKSKGLLKLKPTVTNLAQKQFVQPLPVKAGEPSKLLPKGVLKIKSKDGNPNQERPRTKPEQILLDIWGGDAPIISTSHFSFKKSDLKFSEMLPILHHIDRDGSTYRNQEILQDWQREELLHAGAKSFMDYERFQRKPKLTTDARPDSSWIREMFPFRTSQSLRLFSQEAVQIGEGNNERQILNNTSTQPNRSIYDKCPDSRIQSFPLALENCHKTRLNAIIPESGSRISNNCTDKNQILTRPLDHLEHEIKHEPSNVAMPEVEKSLMFPITYKRKKPYTKLNNVDSQTTVLANPDTAATSGTVKPRHMAIKIKFRGCTGYNG</sequence>
<accession>A0AAQ3L2N9</accession>
<reference evidence="5 6" key="1">
    <citation type="submission" date="2023-10" db="EMBL/GenBank/DDBJ databases">
        <title>Chromosome-scale genome assembly provides insights into flower coloration mechanisms of Canna indica.</title>
        <authorList>
            <person name="Li C."/>
        </authorList>
    </citation>
    <scope>NUCLEOTIDE SEQUENCE [LARGE SCALE GENOMIC DNA]</scope>
    <source>
        <tissue evidence="5">Flower</tissue>
    </source>
</reference>